<sequence length="148" mass="17085">MVRVCCVPECSTGKTAPSHKFPRNAERRLQWFKNLKMEPVEGSEEKKLRVCYNHFRDSDYNCSFKLRVLLSDAVPSINVPSNDETCHLMQNNVETASDVAQEMQEGTGKTYINEKNAQLDELEAVQQRLTLAELRYNTTKHCCCMRKH</sequence>
<dbReference type="PANTHER" id="PTHR46600">
    <property type="entry name" value="THAP DOMAIN-CONTAINING"/>
    <property type="match status" value="1"/>
</dbReference>
<proteinExistence type="inferred from homology"/>
<dbReference type="GO" id="GO:0005654">
    <property type="term" value="C:nucleoplasm"/>
    <property type="evidence" value="ECO:0007669"/>
    <property type="project" value="UniProtKB-SubCell"/>
</dbReference>
<evidence type="ECO:0000313" key="14">
    <source>
        <dbReference type="EMBL" id="EFN89192.1"/>
    </source>
</evidence>
<dbReference type="InterPro" id="IPR038441">
    <property type="entry name" value="THAP_Znf_sf"/>
</dbReference>
<gene>
    <name evidence="14" type="ORF">EAI_11128</name>
</gene>
<keyword evidence="7" id="KW-0175">Coiled coil</keyword>
<dbReference type="SMART" id="SM00980">
    <property type="entry name" value="THAP"/>
    <property type="match status" value="1"/>
</dbReference>
<dbReference type="SMART" id="SM00692">
    <property type="entry name" value="DM3"/>
    <property type="match status" value="1"/>
</dbReference>
<evidence type="ECO:0000313" key="15">
    <source>
        <dbReference type="Proteomes" id="UP000008237"/>
    </source>
</evidence>
<keyword evidence="8 12" id="KW-0238">DNA-binding</keyword>
<keyword evidence="10" id="KW-0539">Nucleus</keyword>
<evidence type="ECO:0000256" key="3">
    <source>
        <dbReference type="ARBA" id="ARBA00022723"/>
    </source>
</evidence>
<dbReference type="EMBL" id="GL445703">
    <property type="protein sequence ID" value="EFN89192.1"/>
    <property type="molecule type" value="Genomic_DNA"/>
</dbReference>
<keyword evidence="6" id="KW-0805">Transcription regulation</keyword>
<dbReference type="PROSITE" id="PS50950">
    <property type="entry name" value="ZF_THAP"/>
    <property type="match status" value="1"/>
</dbReference>
<evidence type="ECO:0000256" key="5">
    <source>
        <dbReference type="ARBA" id="ARBA00022833"/>
    </source>
</evidence>
<dbReference type="InterPro" id="IPR006612">
    <property type="entry name" value="THAP_Znf"/>
</dbReference>
<dbReference type="Pfam" id="PF05485">
    <property type="entry name" value="THAP"/>
    <property type="match status" value="1"/>
</dbReference>
<keyword evidence="11" id="KW-0131">Cell cycle</keyword>
<comment type="subcellular location">
    <subcellularLocation>
        <location evidence="1">Nucleus</location>
        <location evidence="1">Nucleoplasm</location>
    </subcellularLocation>
</comment>
<evidence type="ECO:0000256" key="7">
    <source>
        <dbReference type="ARBA" id="ARBA00023054"/>
    </source>
</evidence>
<dbReference type="Gene3D" id="6.20.210.20">
    <property type="entry name" value="THAP domain"/>
    <property type="match status" value="1"/>
</dbReference>
<reference evidence="14 15" key="1">
    <citation type="journal article" date="2010" name="Science">
        <title>Genomic comparison of the ants Camponotus floridanus and Harpegnathos saltator.</title>
        <authorList>
            <person name="Bonasio R."/>
            <person name="Zhang G."/>
            <person name="Ye C."/>
            <person name="Mutti N.S."/>
            <person name="Fang X."/>
            <person name="Qin N."/>
            <person name="Donahue G."/>
            <person name="Yang P."/>
            <person name="Li Q."/>
            <person name="Li C."/>
            <person name="Zhang P."/>
            <person name="Huang Z."/>
            <person name="Berger S.L."/>
            <person name="Reinberg D."/>
            <person name="Wang J."/>
            <person name="Liebig J."/>
        </authorList>
    </citation>
    <scope>NUCLEOTIDE SEQUENCE [LARGE SCALE GENOMIC DNA]</scope>
    <source>
        <strain evidence="14 15">R22 G/1</strain>
    </source>
</reference>
<evidence type="ECO:0000256" key="1">
    <source>
        <dbReference type="ARBA" id="ARBA00004642"/>
    </source>
</evidence>
<keyword evidence="9" id="KW-0804">Transcription</keyword>
<evidence type="ECO:0000256" key="8">
    <source>
        <dbReference type="ARBA" id="ARBA00023125"/>
    </source>
</evidence>
<dbReference type="GO" id="GO:0043565">
    <property type="term" value="F:sequence-specific DNA binding"/>
    <property type="evidence" value="ECO:0007669"/>
    <property type="project" value="InterPro"/>
</dbReference>
<accession>E2B538</accession>
<keyword evidence="3" id="KW-0479">Metal-binding</keyword>
<evidence type="ECO:0000259" key="13">
    <source>
        <dbReference type="PROSITE" id="PS50950"/>
    </source>
</evidence>
<dbReference type="InParanoid" id="E2B538"/>
<dbReference type="SUPFAM" id="SSF57716">
    <property type="entry name" value="Glucocorticoid receptor-like (DNA-binding domain)"/>
    <property type="match status" value="1"/>
</dbReference>
<dbReference type="Proteomes" id="UP000008237">
    <property type="component" value="Unassembled WGS sequence"/>
</dbReference>
<comment type="similarity">
    <text evidence="2">Belongs to the THAP1 family.</text>
</comment>
<dbReference type="PhylomeDB" id="E2B538"/>
<evidence type="ECO:0000256" key="4">
    <source>
        <dbReference type="ARBA" id="ARBA00022771"/>
    </source>
</evidence>
<dbReference type="PANTHER" id="PTHR46600:SF1">
    <property type="entry name" value="THAP DOMAIN-CONTAINING PROTEIN 1"/>
    <property type="match status" value="1"/>
</dbReference>
<keyword evidence="4 12" id="KW-0863">Zinc-finger</keyword>
<dbReference type="OMA" id="SNDETCH"/>
<evidence type="ECO:0000256" key="6">
    <source>
        <dbReference type="ARBA" id="ARBA00023015"/>
    </source>
</evidence>
<evidence type="ECO:0000256" key="2">
    <source>
        <dbReference type="ARBA" id="ARBA00006177"/>
    </source>
</evidence>
<keyword evidence="5" id="KW-0862">Zinc</keyword>
<dbReference type="AlphaFoldDB" id="E2B538"/>
<feature type="domain" description="THAP-type" evidence="13">
    <location>
        <begin position="1"/>
        <end position="78"/>
    </location>
</feature>
<evidence type="ECO:0000256" key="12">
    <source>
        <dbReference type="PROSITE-ProRule" id="PRU00309"/>
    </source>
</evidence>
<dbReference type="OrthoDB" id="7555204at2759"/>
<dbReference type="KEGG" id="hst:105186457"/>
<dbReference type="InterPro" id="IPR026516">
    <property type="entry name" value="THAP1/10"/>
</dbReference>
<keyword evidence="15" id="KW-1185">Reference proteome</keyword>
<organism evidence="15">
    <name type="scientific">Harpegnathos saltator</name>
    <name type="common">Jerdon's jumping ant</name>
    <dbReference type="NCBI Taxonomy" id="610380"/>
    <lineage>
        <taxon>Eukaryota</taxon>
        <taxon>Metazoa</taxon>
        <taxon>Ecdysozoa</taxon>
        <taxon>Arthropoda</taxon>
        <taxon>Hexapoda</taxon>
        <taxon>Insecta</taxon>
        <taxon>Pterygota</taxon>
        <taxon>Neoptera</taxon>
        <taxon>Endopterygota</taxon>
        <taxon>Hymenoptera</taxon>
        <taxon>Apocrita</taxon>
        <taxon>Aculeata</taxon>
        <taxon>Formicoidea</taxon>
        <taxon>Formicidae</taxon>
        <taxon>Ponerinae</taxon>
        <taxon>Ponerini</taxon>
        <taxon>Harpegnathos</taxon>
    </lineage>
</organism>
<dbReference type="GO" id="GO:0008270">
    <property type="term" value="F:zinc ion binding"/>
    <property type="evidence" value="ECO:0007669"/>
    <property type="project" value="UniProtKB-KW"/>
</dbReference>
<evidence type="ECO:0000256" key="10">
    <source>
        <dbReference type="ARBA" id="ARBA00023242"/>
    </source>
</evidence>
<evidence type="ECO:0000256" key="9">
    <source>
        <dbReference type="ARBA" id="ARBA00023163"/>
    </source>
</evidence>
<name>E2B538_HARSA</name>
<evidence type="ECO:0000256" key="11">
    <source>
        <dbReference type="ARBA" id="ARBA00023306"/>
    </source>
</evidence>
<protein>
    <recommendedName>
        <fullName evidence="13">THAP-type domain-containing protein</fullName>
    </recommendedName>
</protein>